<dbReference type="Proteomes" id="UP000033618">
    <property type="component" value="Unassembled WGS sequence"/>
</dbReference>
<evidence type="ECO:0000313" key="1">
    <source>
        <dbReference type="EMBL" id="KKB64958.1"/>
    </source>
</evidence>
<dbReference type="AlphaFoldDB" id="A0A0F5K4D8"/>
<sequence>MIAKNNVMEWQRVACTPGSMLQNVEIRRAKGLLNLTGSSDFAIGTRSQTQKRDLQRTVAAVIMAYNEVAAEAGAPLITIHENHVKGDGKVYEDRKIPRASNERDYDYYHTLGVNYADNGRMLPHYHLEFGKALNKQNVGAVLWNLHRIGRDVLGGEILHPNDIANILNKLPEGQILPGLDAQKVGERRQLLPNELATPKDRANSRDTLESAFIALSSANTEIASKHPSLRNAHMNSFRIAEPMFECFSSGHTALIDDLQRIENASIHGDGLGVSDLMSIHQGLKKAMAELGDFSGGTAQERDALAVRLNAATGKIKRLLKTSSVPLRGEQSH</sequence>
<protein>
    <submittedName>
        <fullName evidence="1">Uncharacterized protein</fullName>
    </submittedName>
</protein>
<dbReference type="RefSeq" id="WP_046152100.1">
    <property type="nucleotide sequence ID" value="NZ_CADFGU010000004.1"/>
</dbReference>
<keyword evidence="2" id="KW-1185">Reference proteome</keyword>
<gene>
    <name evidence="1" type="ORF">WM40_03025</name>
</gene>
<evidence type="ECO:0000313" key="2">
    <source>
        <dbReference type="Proteomes" id="UP000033618"/>
    </source>
</evidence>
<reference evidence="1 2" key="1">
    <citation type="submission" date="2015-03" db="EMBL/GenBank/DDBJ databases">
        <title>Draft Genome Sequence of Burkholderia andropogonis type strain ICMP2807, isolated from Sorghum bicolor.</title>
        <authorList>
            <person name="Lopes-Santos L."/>
            <person name="Castro D.B."/>
            <person name="Ottoboni L.M."/>
            <person name="Park D."/>
            <person name="Weirc B.S."/>
            <person name="Destefano S.A."/>
        </authorList>
    </citation>
    <scope>NUCLEOTIDE SEQUENCE [LARGE SCALE GENOMIC DNA]</scope>
    <source>
        <strain evidence="1 2">ICMP2807</strain>
    </source>
</reference>
<comment type="caution">
    <text evidence="1">The sequence shown here is derived from an EMBL/GenBank/DDBJ whole genome shotgun (WGS) entry which is preliminary data.</text>
</comment>
<dbReference type="EMBL" id="LAQU01000002">
    <property type="protein sequence ID" value="KKB64958.1"/>
    <property type="molecule type" value="Genomic_DNA"/>
</dbReference>
<name>A0A0F5K4D8_9BURK</name>
<organism evidence="1 2">
    <name type="scientific">Robbsia andropogonis</name>
    <dbReference type="NCBI Taxonomy" id="28092"/>
    <lineage>
        <taxon>Bacteria</taxon>
        <taxon>Pseudomonadati</taxon>
        <taxon>Pseudomonadota</taxon>
        <taxon>Betaproteobacteria</taxon>
        <taxon>Burkholderiales</taxon>
        <taxon>Burkholderiaceae</taxon>
        <taxon>Robbsia</taxon>
    </lineage>
</organism>
<proteinExistence type="predicted"/>
<accession>A0A0F5K4D8</accession>
<dbReference type="PATRIC" id="fig|28092.6.peg.715"/>